<dbReference type="Proteomes" id="UP000177515">
    <property type="component" value="Chromosome 2"/>
</dbReference>
<protein>
    <submittedName>
        <fullName evidence="1">Uncharacterized protein</fullName>
    </submittedName>
</protein>
<proteinExistence type="predicted"/>
<evidence type="ECO:0000313" key="1">
    <source>
        <dbReference type="EMBL" id="AOZ09591.1"/>
    </source>
</evidence>
<reference evidence="1 2" key="1">
    <citation type="submission" date="2016-10" db="EMBL/GenBank/DDBJ databases">
        <title>Complete genome sequences of three Cupriavidus strains isolated from various Malaysian environments.</title>
        <authorList>
            <person name="Abdullah A.A.-A."/>
            <person name="Shafie N.A.H."/>
            <person name="Lau N.S."/>
        </authorList>
    </citation>
    <scope>NUCLEOTIDE SEQUENCE [LARGE SCALE GENOMIC DNA]</scope>
    <source>
        <strain evidence="1 2">USMAA1020</strain>
    </source>
</reference>
<name>A0ABM6FCU2_9BURK</name>
<dbReference type="EMBL" id="CP017755">
    <property type="protein sequence ID" value="AOZ09591.1"/>
    <property type="molecule type" value="Genomic_DNA"/>
</dbReference>
<keyword evidence="2" id="KW-1185">Reference proteome</keyword>
<gene>
    <name evidence="1" type="ORF">BKK80_28070</name>
</gene>
<dbReference type="RefSeq" id="WP_071072179.1">
    <property type="nucleotide sequence ID" value="NZ_CP017755.1"/>
</dbReference>
<accession>A0ABM6FCU2</accession>
<organism evidence="1 2">
    <name type="scientific">Cupriavidus malaysiensis</name>
    <dbReference type="NCBI Taxonomy" id="367825"/>
    <lineage>
        <taxon>Bacteria</taxon>
        <taxon>Pseudomonadati</taxon>
        <taxon>Pseudomonadota</taxon>
        <taxon>Betaproteobacteria</taxon>
        <taxon>Burkholderiales</taxon>
        <taxon>Burkholderiaceae</taxon>
        <taxon>Cupriavidus</taxon>
    </lineage>
</organism>
<evidence type="ECO:0000313" key="2">
    <source>
        <dbReference type="Proteomes" id="UP000177515"/>
    </source>
</evidence>
<sequence>MRTDAISLRRLIGKWMGPAAGLPVRITRMARSPVNPYGCVRVEAAHGDSRLALFFFRHGDGCWYVFPPPRA</sequence>